<accession>A0ABD6EJ92</accession>
<dbReference type="Proteomes" id="UP001608902">
    <property type="component" value="Unassembled WGS sequence"/>
</dbReference>
<evidence type="ECO:0000313" key="2">
    <source>
        <dbReference type="Proteomes" id="UP001608902"/>
    </source>
</evidence>
<dbReference type="EMBL" id="JBGFUD010004970">
    <property type="protein sequence ID" value="MFH4980039.1"/>
    <property type="molecule type" value="Genomic_DNA"/>
</dbReference>
<name>A0ABD6EJ92_9BILA</name>
<comment type="caution">
    <text evidence="1">The sequence shown here is derived from an EMBL/GenBank/DDBJ whole genome shotgun (WGS) entry which is preliminary data.</text>
</comment>
<proteinExistence type="predicted"/>
<reference evidence="1 2" key="1">
    <citation type="submission" date="2024-08" db="EMBL/GenBank/DDBJ databases">
        <title>Gnathostoma spinigerum genome.</title>
        <authorList>
            <person name="Gonzalez-Bertolin B."/>
            <person name="Monzon S."/>
            <person name="Zaballos A."/>
            <person name="Jimenez P."/>
            <person name="Dekumyoy P."/>
            <person name="Varona S."/>
            <person name="Cuesta I."/>
            <person name="Sumanam S."/>
            <person name="Adisakwattana P."/>
            <person name="Gasser R.B."/>
            <person name="Hernandez-Gonzalez A."/>
            <person name="Young N.D."/>
            <person name="Perteguer M.J."/>
        </authorList>
    </citation>
    <scope>NUCLEOTIDE SEQUENCE [LARGE SCALE GENOMIC DNA]</scope>
    <source>
        <strain evidence="1">AL3</strain>
        <tissue evidence="1">Liver</tissue>
    </source>
</reference>
<organism evidence="1 2">
    <name type="scientific">Gnathostoma spinigerum</name>
    <dbReference type="NCBI Taxonomy" id="75299"/>
    <lineage>
        <taxon>Eukaryota</taxon>
        <taxon>Metazoa</taxon>
        <taxon>Ecdysozoa</taxon>
        <taxon>Nematoda</taxon>
        <taxon>Chromadorea</taxon>
        <taxon>Rhabditida</taxon>
        <taxon>Spirurina</taxon>
        <taxon>Gnathostomatomorpha</taxon>
        <taxon>Gnathostomatoidea</taxon>
        <taxon>Gnathostomatidae</taxon>
        <taxon>Gnathostoma</taxon>
    </lineage>
</organism>
<gene>
    <name evidence="1" type="ORF">AB6A40_006748</name>
</gene>
<sequence>MTALLLLPQHSTGTVLGCDYGEVWECTNNSCRCSPVTAVRATPPSFENRLRGYRIRASGVIRSEPMDKRQLEIQLNSRVY</sequence>
<keyword evidence="2" id="KW-1185">Reference proteome</keyword>
<dbReference type="AlphaFoldDB" id="A0ABD6EJ92"/>
<evidence type="ECO:0000313" key="1">
    <source>
        <dbReference type="EMBL" id="MFH4980039.1"/>
    </source>
</evidence>
<protein>
    <submittedName>
        <fullName evidence="1">Uncharacterized protein</fullName>
    </submittedName>
</protein>